<name>A0A1F5EFB6_9BACT</name>
<protein>
    <submittedName>
        <fullName evidence="1">Uncharacterized protein</fullName>
    </submittedName>
</protein>
<proteinExistence type="predicted"/>
<reference evidence="1 2" key="1">
    <citation type="journal article" date="2016" name="Nat. Commun.">
        <title>Thousands of microbial genomes shed light on interconnected biogeochemical processes in an aquifer system.</title>
        <authorList>
            <person name="Anantharaman K."/>
            <person name="Brown C.T."/>
            <person name="Hug L.A."/>
            <person name="Sharon I."/>
            <person name="Castelle C.J."/>
            <person name="Probst A.J."/>
            <person name="Thomas B.C."/>
            <person name="Singh A."/>
            <person name="Wilkins M.J."/>
            <person name="Karaoz U."/>
            <person name="Brodie E.L."/>
            <person name="Williams K.H."/>
            <person name="Hubbard S.S."/>
            <person name="Banfield J.F."/>
        </authorList>
    </citation>
    <scope>NUCLEOTIDE SEQUENCE [LARGE SCALE GENOMIC DNA]</scope>
</reference>
<evidence type="ECO:0000313" key="1">
    <source>
        <dbReference type="EMBL" id="OGD65904.1"/>
    </source>
</evidence>
<dbReference type="AlphaFoldDB" id="A0A1F5EFB6"/>
<dbReference type="EMBL" id="MEZY01000003">
    <property type="protein sequence ID" value="OGD65904.1"/>
    <property type="molecule type" value="Genomic_DNA"/>
</dbReference>
<comment type="caution">
    <text evidence="1">The sequence shown here is derived from an EMBL/GenBank/DDBJ whole genome shotgun (WGS) entry which is preliminary data.</text>
</comment>
<gene>
    <name evidence="1" type="ORF">A2215_00750</name>
</gene>
<dbReference type="Proteomes" id="UP000178583">
    <property type="component" value="Unassembled WGS sequence"/>
</dbReference>
<evidence type="ECO:0000313" key="2">
    <source>
        <dbReference type="Proteomes" id="UP000178583"/>
    </source>
</evidence>
<sequence length="123" mass="12533">MSVKEILKSSIEGSGEVAKSLMETVTGLVKEGTGDIGELFGAVIDLGKEGVVDVTEGTKDVYVASVKALEESGQTTEEAITTVTTKAEEAIGAIGEGGAESVGDAAKKGIEEAKGIVTKPFEK</sequence>
<accession>A0A1F5EFB6</accession>
<organism evidence="1 2">
    <name type="scientific">Candidatus Berkelbacteria bacterium RIFOXYA2_FULL_43_10</name>
    <dbReference type="NCBI Taxonomy" id="1797472"/>
    <lineage>
        <taxon>Bacteria</taxon>
        <taxon>Candidatus Berkelbacteria</taxon>
    </lineage>
</organism>